<dbReference type="Pfam" id="PF11819">
    <property type="entry name" value="CUPID"/>
    <property type="match status" value="1"/>
</dbReference>
<feature type="region of interest" description="Disordered" evidence="11">
    <location>
        <begin position="839"/>
        <end position="859"/>
    </location>
</feature>
<dbReference type="InterPro" id="IPR000299">
    <property type="entry name" value="FERM_domain"/>
</dbReference>
<evidence type="ECO:0000256" key="6">
    <source>
        <dbReference type="ARBA" id="ARBA00022553"/>
    </source>
</evidence>
<evidence type="ECO:0000256" key="4">
    <source>
        <dbReference type="ARBA" id="ARBA00022427"/>
    </source>
</evidence>
<dbReference type="GO" id="GO:0090162">
    <property type="term" value="P:establishment of epithelial cell polarity"/>
    <property type="evidence" value="ECO:0007669"/>
    <property type="project" value="InterPro"/>
</dbReference>
<feature type="compositionally biased region" description="Polar residues" evidence="11">
    <location>
        <begin position="840"/>
        <end position="854"/>
    </location>
</feature>
<dbReference type="CDD" id="cd13191">
    <property type="entry name" value="FERM_C_FRMD4A_FRMD4B"/>
    <property type="match status" value="1"/>
</dbReference>
<feature type="coiled-coil region" evidence="10">
    <location>
        <begin position="531"/>
        <end position="558"/>
    </location>
</feature>
<dbReference type="Gene3D" id="1.20.80.10">
    <property type="match status" value="1"/>
</dbReference>
<dbReference type="InterPro" id="IPR019749">
    <property type="entry name" value="Band_41_domain"/>
</dbReference>
<dbReference type="InterPro" id="IPR011993">
    <property type="entry name" value="PH-like_dom_sf"/>
</dbReference>
<dbReference type="Proteomes" id="UP000504623">
    <property type="component" value="Unplaced"/>
</dbReference>
<dbReference type="InterPro" id="IPR014352">
    <property type="entry name" value="FERM/acyl-CoA-bd_prot_sf"/>
</dbReference>
<dbReference type="PRINTS" id="PR00935">
    <property type="entry name" value="BAND41"/>
</dbReference>
<dbReference type="InterPro" id="IPR018980">
    <property type="entry name" value="FERM_PH-like_C"/>
</dbReference>
<evidence type="ECO:0000256" key="1">
    <source>
        <dbReference type="ARBA" id="ARBA00004245"/>
    </source>
</evidence>
<keyword evidence="9" id="KW-0206">Cytoskeleton</keyword>
<dbReference type="FunFam" id="3.10.20.90:FF:000019">
    <property type="entry name" value="FERM domain containing 4A"/>
    <property type="match status" value="1"/>
</dbReference>
<dbReference type="OrthoDB" id="10063592at2759"/>
<dbReference type="SUPFAM" id="SSF54236">
    <property type="entry name" value="Ubiquitin-like"/>
    <property type="match status" value="1"/>
</dbReference>
<dbReference type="GO" id="GO:0005856">
    <property type="term" value="C:cytoskeleton"/>
    <property type="evidence" value="ECO:0007669"/>
    <property type="project" value="UniProtKB-SubCell"/>
</dbReference>
<dbReference type="InterPro" id="IPR035963">
    <property type="entry name" value="FERM_2"/>
</dbReference>
<proteinExistence type="predicted"/>
<dbReference type="PANTHER" id="PTHR46079">
    <property type="entry name" value="FERM DOMAIN-CONTAINING PROTEIN 4"/>
    <property type="match status" value="1"/>
</dbReference>
<dbReference type="GO" id="GO:0005923">
    <property type="term" value="C:bicellular tight junction"/>
    <property type="evidence" value="ECO:0007669"/>
    <property type="project" value="UniProtKB-SubCell"/>
</dbReference>
<protein>
    <submittedName>
        <fullName evidence="14">FERM domain-containing protein 4B</fullName>
    </submittedName>
</protein>
<dbReference type="FunFam" id="1.20.80.10:FF:000008">
    <property type="entry name" value="FERM domain containing 4A"/>
    <property type="match status" value="1"/>
</dbReference>
<evidence type="ECO:0000313" key="14">
    <source>
        <dbReference type="RefSeq" id="XP_006865707.1"/>
    </source>
</evidence>
<evidence type="ECO:0000256" key="3">
    <source>
        <dbReference type="ARBA" id="ARBA00004536"/>
    </source>
</evidence>
<feature type="compositionally biased region" description="Basic and acidic residues" evidence="11">
    <location>
        <begin position="952"/>
        <end position="968"/>
    </location>
</feature>
<dbReference type="CDD" id="cd14473">
    <property type="entry name" value="FERM_B-lobe"/>
    <property type="match status" value="1"/>
</dbReference>
<feature type="region of interest" description="Disordered" evidence="11">
    <location>
        <begin position="688"/>
        <end position="734"/>
    </location>
</feature>
<evidence type="ECO:0000256" key="8">
    <source>
        <dbReference type="ARBA" id="ARBA00023054"/>
    </source>
</evidence>
<feature type="compositionally biased region" description="Low complexity" evidence="11">
    <location>
        <begin position="647"/>
        <end position="656"/>
    </location>
</feature>
<feature type="compositionally biased region" description="Polar residues" evidence="11">
    <location>
        <begin position="597"/>
        <end position="608"/>
    </location>
</feature>
<dbReference type="InterPro" id="IPR029071">
    <property type="entry name" value="Ubiquitin-like_domsf"/>
</dbReference>
<evidence type="ECO:0000259" key="12">
    <source>
        <dbReference type="PROSITE" id="PS50057"/>
    </source>
</evidence>
<feature type="compositionally biased region" description="Polar residues" evidence="11">
    <location>
        <begin position="927"/>
        <end position="942"/>
    </location>
</feature>
<feature type="compositionally biased region" description="Low complexity" evidence="11">
    <location>
        <begin position="609"/>
        <end position="619"/>
    </location>
</feature>
<keyword evidence="5" id="KW-0963">Cytoplasm</keyword>
<dbReference type="InterPro" id="IPR019748">
    <property type="entry name" value="FERM_central"/>
</dbReference>
<sequence>MASVFMCGVEDLVFSGSRFVWNLTVSTLRRWYTERLRACHQVLRTWCGLRDVYQMTEGRYCQVLLLDDRRLELLVQPKLLSRELLDLVASHFNLKEKEYFGITFIDDTGQQNWLQLDHRVLDHDLAKKPGPSTLHFSVRFYIESISFLKDKTTVELFFLNAKSCVHKGQIEVDSETIFKLAALVLQEAKGDYTSDENARKDLKTLPVFPTKTLQEHPSLAYCEDRVIEHYLKIKGLTRGQAVVQYMRIIETLPTYGVHYYAVKDKQGIPWWLGISYKGIGQYDLQDKVKPRKLFQWKQLENLYFREKKFAVEVHDPRRISVSRRTFGQSGLFVQTWYANSSLIKSIWVMAISQHQFYLDRKQSKAKIPSARSLDDIAMDLTETGTPRVSKLVTMEGKSQFIMASNGSLISSGSQDSEVSEEQKREKILELKRKEKLLQEKLLKKVEELKKICLREAELTGKMPKEYPLNVGEKPPQVRRRVGTTFKLDDNLLPSEEDPALHELESNFIIQQKLVEAAKKLADEPDLCKTVKKKRKQDYTEAVKKLQEIENAINEYRIRCGKKPSQKATATLPGRELLSTHSSPYKTLERRPQGGRSMPTTPVLTRNAYSSSHLEPESSSQHCRQRSGSLESQSHLLAEMDNDKPFFSLSKSQRSSSTEVLDDGSSYTSQSSTEYYCVTPIAGPYYTTQTLDTRARGRRRSKKQNVSTSNSGSMPNLAQKDSLRNGVYSQSQEQPSSSYYIAGYTPYTECDLYYSGSYVYENDTEGQYSVNPSYRSSAHYGYDRPRDYSRSFHEDEMDRVPHNPYATLRLPRKAAGKSEHITQNIRKALVAEHLRGWYQRASGQKDQGHSPQTSFDSDRGSQRCLGFAGLQVPCSPSSRASSYSSVSSTNASGNWRTQITVGLADYETPARSPYTSCYGNMYNPLPSPNRQYTEASQLDSTDGNRLGDSLEDSEQRLFWHEDSKPGTLV</sequence>
<dbReference type="CTD" id="23150"/>
<dbReference type="PANTHER" id="PTHR46079:SF1">
    <property type="entry name" value="FERM DOMAIN-CONTAINING PROTEIN 4B"/>
    <property type="match status" value="1"/>
</dbReference>
<dbReference type="SUPFAM" id="SSF47031">
    <property type="entry name" value="Second domain of FERM"/>
    <property type="match status" value="1"/>
</dbReference>
<gene>
    <name evidence="14" type="primary">FRMD4B</name>
</gene>
<dbReference type="SMART" id="SM01196">
    <property type="entry name" value="FERM_C"/>
    <property type="match status" value="1"/>
</dbReference>
<name>A0A9B0TJX3_CHRAS</name>
<dbReference type="RefSeq" id="XP_006865707.1">
    <property type="nucleotide sequence ID" value="XM_006865645.1"/>
</dbReference>
<dbReference type="SUPFAM" id="SSF50729">
    <property type="entry name" value="PH domain-like"/>
    <property type="match status" value="1"/>
</dbReference>
<keyword evidence="4" id="KW-0796">Tight junction</keyword>
<evidence type="ECO:0000256" key="2">
    <source>
        <dbReference type="ARBA" id="ARBA00004435"/>
    </source>
</evidence>
<dbReference type="FunFam" id="2.30.29.30:FF:000022">
    <property type="entry name" value="Putative FERM domain-containing protein 4A"/>
    <property type="match status" value="1"/>
</dbReference>
<keyword evidence="8 10" id="KW-0175">Coiled coil</keyword>
<feature type="region of interest" description="Disordered" evidence="11">
    <location>
        <begin position="924"/>
        <end position="968"/>
    </location>
</feature>
<keyword evidence="7" id="KW-0965">Cell junction</keyword>
<dbReference type="SMART" id="SM00295">
    <property type="entry name" value="B41"/>
    <property type="match status" value="1"/>
</dbReference>
<evidence type="ECO:0000313" key="13">
    <source>
        <dbReference type="Proteomes" id="UP000504623"/>
    </source>
</evidence>
<dbReference type="InterPro" id="IPR041785">
    <property type="entry name" value="FRMD4A/B_FERM_C"/>
</dbReference>
<evidence type="ECO:0000256" key="10">
    <source>
        <dbReference type="SAM" id="Coils"/>
    </source>
</evidence>
<reference evidence="14" key="1">
    <citation type="submission" date="2025-08" db="UniProtKB">
        <authorList>
            <consortium name="RefSeq"/>
        </authorList>
    </citation>
    <scope>IDENTIFICATION</scope>
    <source>
        <tissue evidence="14">Spleen</tissue>
    </source>
</reference>
<dbReference type="InterPro" id="IPR021774">
    <property type="entry name" value="CUPID"/>
</dbReference>
<feature type="compositionally biased region" description="Polar residues" evidence="11">
    <location>
        <begin position="703"/>
        <end position="715"/>
    </location>
</feature>
<dbReference type="InterPro" id="IPR018979">
    <property type="entry name" value="FERM_N"/>
</dbReference>
<dbReference type="InterPro" id="IPR047176">
    <property type="entry name" value="FRMD4A/B"/>
</dbReference>
<keyword evidence="6" id="KW-0597">Phosphoprotein</keyword>
<dbReference type="Gene3D" id="3.10.20.90">
    <property type="entry name" value="Phosphatidylinositol 3-kinase Catalytic Subunit, Chain A, domain 1"/>
    <property type="match status" value="1"/>
</dbReference>
<organism evidence="13 14">
    <name type="scientific">Chrysochloris asiatica</name>
    <name type="common">Cape golden mole</name>
    <dbReference type="NCBI Taxonomy" id="185453"/>
    <lineage>
        <taxon>Eukaryota</taxon>
        <taxon>Metazoa</taxon>
        <taxon>Chordata</taxon>
        <taxon>Craniata</taxon>
        <taxon>Vertebrata</taxon>
        <taxon>Euteleostomi</taxon>
        <taxon>Mammalia</taxon>
        <taxon>Eutheria</taxon>
        <taxon>Afrotheria</taxon>
        <taxon>Chrysochloridae</taxon>
        <taxon>Chrysochlorinae</taxon>
        <taxon>Chrysochloris</taxon>
    </lineage>
</organism>
<dbReference type="GeneID" id="102837978"/>
<evidence type="ECO:0000256" key="11">
    <source>
        <dbReference type="SAM" id="MobiDB-lite"/>
    </source>
</evidence>
<dbReference type="PROSITE" id="PS50057">
    <property type="entry name" value="FERM_3"/>
    <property type="match status" value="1"/>
</dbReference>
<evidence type="ECO:0000256" key="5">
    <source>
        <dbReference type="ARBA" id="ARBA00022490"/>
    </source>
</evidence>
<keyword evidence="13" id="KW-1185">Reference proteome</keyword>
<feature type="domain" description="FERM" evidence="12">
    <location>
        <begin position="59"/>
        <end position="361"/>
    </location>
</feature>
<evidence type="ECO:0000256" key="9">
    <source>
        <dbReference type="ARBA" id="ARBA00023212"/>
    </source>
</evidence>
<feature type="region of interest" description="Disordered" evidence="11">
    <location>
        <begin position="562"/>
        <end position="630"/>
    </location>
</feature>
<dbReference type="AlphaFoldDB" id="A0A9B0TJX3"/>
<evidence type="ECO:0000256" key="7">
    <source>
        <dbReference type="ARBA" id="ARBA00022949"/>
    </source>
</evidence>
<accession>A0A9B0TJX3</accession>
<feature type="region of interest" description="Disordered" evidence="11">
    <location>
        <begin position="645"/>
        <end position="669"/>
    </location>
</feature>
<dbReference type="Pfam" id="PF09380">
    <property type="entry name" value="FERM_C"/>
    <property type="match status" value="1"/>
</dbReference>
<dbReference type="GO" id="GO:0005912">
    <property type="term" value="C:adherens junction"/>
    <property type="evidence" value="ECO:0007669"/>
    <property type="project" value="UniProtKB-SubCell"/>
</dbReference>
<dbReference type="Pfam" id="PF00373">
    <property type="entry name" value="FERM_M"/>
    <property type="match status" value="1"/>
</dbReference>
<comment type="subcellular location">
    <subcellularLocation>
        <location evidence="3">Cell junction</location>
        <location evidence="3">Adherens junction</location>
    </subcellularLocation>
    <subcellularLocation>
        <location evidence="2">Cell junction</location>
        <location evidence="2">Tight junction</location>
    </subcellularLocation>
    <subcellularLocation>
        <location evidence="1">Cytoplasm</location>
        <location evidence="1">Cytoskeleton</location>
    </subcellularLocation>
</comment>
<dbReference type="Gene3D" id="2.30.29.30">
    <property type="entry name" value="Pleckstrin-homology domain (PH domain)/Phosphotyrosine-binding domain (PTB)"/>
    <property type="match status" value="1"/>
</dbReference>
<dbReference type="Pfam" id="PF09379">
    <property type="entry name" value="FERM_N"/>
    <property type="match status" value="1"/>
</dbReference>